<dbReference type="GO" id="GO:0005730">
    <property type="term" value="C:nucleolus"/>
    <property type="evidence" value="ECO:0007669"/>
    <property type="project" value="TreeGrafter"/>
</dbReference>
<evidence type="ECO:0000259" key="3">
    <source>
        <dbReference type="PROSITE" id="PS50174"/>
    </source>
</evidence>
<dbReference type="AlphaFoldDB" id="A0A8C5Y5W5"/>
<reference evidence="4" key="1">
    <citation type="submission" date="2016-12" db="EMBL/GenBank/DDBJ databases">
        <title>Mouse lemur reference genome and diversity panel.</title>
        <authorList>
            <person name="Harris R."/>
            <person name="Larsen P."/>
            <person name="Liu Y."/>
            <person name="Hughes D.S."/>
            <person name="Murali S."/>
            <person name="Raveendran M."/>
            <person name="Korchina V."/>
            <person name="Wang M."/>
            <person name="Jhangiani S."/>
            <person name="Bandaranaike D."/>
            <person name="Bellair M."/>
            <person name="Blankenburg K."/>
            <person name="Chao H."/>
            <person name="Dahdouli M."/>
            <person name="Dinh H."/>
            <person name="Doddapaneni H."/>
            <person name="English A."/>
            <person name="Firestine M."/>
            <person name="Gnanaolivu R."/>
            <person name="Gross S."/>
            <person name="Hernandez B."/>
            <person name="Javaid M."/>
            <person name="Jayaseelan J."/>
            <person name="Jones J."/>
            <person name="Khan Z."/>
            <person name="Kovar C."/>
            <person name="Kurapati P."/>
            <person name="Le B."/>
            <person name="Lee S."/>
            <person name="Li M."/>
            <person name="Mathew T."/>
            <person name="Narasimhan A."/>
            <person name="Ngo D."/>
            <person name="Nguyen L."/>
            <person name="Okwuonu G."/>
            <person name="Ongeri F."/>
            <person name="Osuji N."/>
            <person name="Pu L.-L."/>
            <person name="Puazo M."/>
            <person name="Quiroz J."/>
            <person name="Raj R."/>
            <person name="Rajbhandari K."/>
            <person name="Reid J.G."/>
            <person name="Santibanez J."/>
            <person name="Sexton D."/>
            <person name="Skinner E."/>
            <person name="Vee V."/>
            <person name="Weissenberger G."/>
            <person name="Wu Y."/>
            <person name="Xin Y."/>
            <person name="Han Y."/>
            <person name="Campbell C."/>
            <person name="Brown A."/>
            <person name="Sullivan B."/>
            <person name="Shelton J."/>
            <person name="Brown S."/>
            <person name="Dudchenko O."/>
            <person name="Machol I."/>
            <person name="Durand N."/>
            <person name="Shamim M."/>
            <person name="Lieberman A."/>
            <person name="Muzny D.M."/>
            <person name="Richards S."/>
            <person name="Yoder A."/>
            <person name="Worley K.C."/>
            <person name="Rogers J."/>
            <person name="Gibbs R.A."/>
        </authorList>
    </citation>
    <scope>NUCLEOTIDE SEQUENCE [LARGE SCALE GENOMIC DNA]</scope>
</reference>
<dbReference type="PROSITE" id="PS50174">
    <property type="entry name" value="G_PATCH"/>
    <property type="match status" value="1"/>
</dbReference>
<reference evidence="4" key="3">
    <citation type="submission" date="2025-09" db="UniProtKB">
        <authorList>
            <consortium name="Ensembl"/>
        </authorList>
    </citation>
    <scope>IDENTIFICATION</scope>
</reference>
<name>A0A8C5Y5W5_MICMU</name>
<evidence type="ECO:0000313" key="5">
    <source>
        <dbReference type="Proteomes" id="UP000694394"/>
    </source>
</evidence>
<dbReference type="PANTHER" id="PTHR23149:SF9">
    <property type="entry name" value="G PATCH DOMAIN-CONTAINING PROTEIN 4"/>
    <property type="match status" value="1"/>
</dbReference>
<protein>
    <recommendedName>
        <fullName evidence="1">G patch domain-containing protein 4</fullName>
    </recommendedName>
</protein>
<feature type="compositionally biased region" description="Polar residues" evidence="2">
    <location>
        <begin position="92"/>
        <end position="112"/>
    </location>
</feature>
<dbReference type="Ensembl" id="ENSMICT00000061808.1">
    <property type="protein sequence ID" value="ENSMICP00000045923.1"/>
    <property type="gene ID" value="ENSMICG00000047155.1"/>
</dbReference>
<organism evidence="4 5">
    <name type="scientific">Microcebus murinus</name>
    <name type="common">Gray mouse lemur</name>
    <name type="synonym">Lemur murinus</name>
    <dbReference type="NCBI Taxonomy" id="30608"/>
    <lineage>
        <taxon>Eukaryota</taxon>
        <taxon>Metazoa</taxon>
        <taxon>Chordata</taxon>
        <taxon>Craniata</taxon>
        <taxon>Vertebrata</taxon>
        <taxon>Euteleostomi</taxon>
        <taxon>Mammalia</taxon>
        <taxon>Eutheria</taxon>
        <taxon>Euarchontoglires</taxon>
        <taxon>Primates</taxon>
        <taxon>Strepsirrhini</taxon>
        <taxon>Lemuriformes</taxon>
        <taxon>Cheirogaleidae</taxon>
        <taxon>Microcebus</taxon>
    </lineage>
</organism>
<evidence type="ECO:0000256" key="2">
    <source>
        <dbReference type="SAM" id="MobiDB-lite"/>
    </source>
</evidence>
<feature type="domain" description="G-patch" evidence="3">
    <location>
        <begin position="11"/>
        <end position="57"/>
    </location>
</feature>
<evidence type="ECO:0000256" key="1">
    <source>
        <dbReference type="ARBA" id="ARBA00040365"/>
    </source>
</evidence>
<dbReference type="InterPro" id="IPR050656">
    <property type="entry name" value="PINX1"/>
</dbReference>
<dbReference type="InterPro" id="IPR000467">
    <property type="entry name" value="G_patch_dom"/>
</dbReference>
<dbReference type="SMART" id="SM00443">
    <property type="entry name" value="G_patch"/>
    <property type="match status" value="1"/>
</dbReference>
<reference evidence="4" key="2">
    <citation type="submission" date="2025-08" db="UniProtKB">
        <authorList>
            <consortium name="Ensembl"/>
        </authorList>
    </citation>
    <scope>IDENTIFICATION</scope>
</reference>
<sequence>MSVTLEVKSHGMKFAEEQLLKHGWTQGKGLGRKENGITQALRVTLKQDAHGVGHDPAKEFTNHGWNELFTKTAANLVVETGQDGGQIRRLSTETTCRNPGQQSETLSQNKIK</sequence>
<dbReference type="EMBL" id="ABDC03020048">
    <property type="status" value="NOT_ANNOTATED_CDS"/>
    <property type="molecule type" value="Genomic_DNA"/>
</dbReference>
<dbReference type="Pfam" id="PF01585">
    <property type="entry name" value="G-patch"/>
    <property type="match status" value="1"/>
</dbReference>
<evidence type="ECO:0000313" key="4">
    <source>
        <dbReference type="Ensembl" id="ENSMICP00000045923.1"/>
    </source>
</evidence>
<dbReference type="Proteomes" id="UP000694394">
    <property type="component" value="Chromosome 16"/>
</dbReference>
<dbReference type="GeneTree" id="ENSGT00390000008765"/>
<feature type="region of interest" description="Disordered" evidence="2">
    <location>
        <begin position="83"/>
        <end position="112"/>
    </location>
</feature>
<keyword evidence="5" id="KW-1185">Reference proteome</keyword>
<accession>A0A8C5Y5W5</accession>
<dbReference type="GO" id="GO:0003676">
    <property type="term" value="F:nucleic acid binding"/>
    <property type="evidence" value="ECO:0007669"/>
    <property type="project" value="InterPro"/>
</dbReference>
<dbReference type="PANTHER" id="PTHR23149">
    <property type="entry name" value="G PATCH DOMAIN CONTAINING PROTEIN"/>
    <property type="match status" value="1"/>
</dbReference>
<proteinExistence type="predicted"/>